<feature type="transmembrane region" description="Helical" evidence="8">
    <location>
        <begin position="247"/>
        <end position="264"/>
    </location>
</feature>
<dbReference type="STRING" id="1005048.CFU_3147"/>
<keyword evidence="5 8" id="KW-0812">Transmembrane</keyword>
<gene>
    <name evidence="9" type="ordered locus">CFU_3147</name>
</gene>
<reference evidence="9 10" key="1">
    <citation type="journal article" date="2004" name="Environ. Microbiol.">
        <title>Phylogeny-function analysis of (meta)genomic libraries: screening for expression of ribosomal RNA genes by large-insert library fluorescent in situ hybridization (LIL-FISH).</title>
        <authorList>
            <person name="Leveau J.H."/>
            <person name="Gerards S."/>
            <person name="de Boer W."/>
            <person name="van Veen J.A."/>
        </authorList>
    </citation>
    <scope>NUCLEOTIDE SEQUENCE [LARGE SCALE GENOMIC DNA]</scope>
    <source>
        <strain evidence="9 10">Ter331</strain>
    </source>
</reference>
<protein>
    <recommendedName>
        <fullName evidence="8">Probable membrane transporter protein</fullName>
    </recommendedName>
</protein>
<feature type="transmembrane region" description="Helical" evidence="8">
    <location>
        <begin position="151"/>
        <end position="176"/>
    </location>
</feature>
<evidence type="ECO:0000256" key="2">
    <source>
        <dbReference type="ARBA" id="ARBA00009142"/>
    </source>
</evidence>
<reference evidence="10" key="6">
    <citation type="submission" date="2011-05" db="EMBL/GenBank/DDBJ databases">
        <title>Complete sequence of Collimonas fungivorans Ter331.</title>
        <authorList>
            <person name="Leveau J.H."/>
        </authorList>
    </citation>
    <scope>NUCLEOTIDE SEQUENCE [LARGE SCALE GENOMIC DNA]</scope>
    <source>
        <strain evidence="10">Ter331</strain>
    </source>
</reference>
<comment type="subcellular location">
    <subcellularLocation>
        <location evidence="1 8">Cell membrane</location>
        <topology evidence="1 8">Multi-pass membrane protein</topology>
    </subcellularLocation>
</comment>
<evidence type="ECO:0000256" key="7">
    <source>
        <dbReference type="ARBA" id="ARBA00023136"/>
    </source>
</evidence>
<feature type="transmembrane region" description="Helical" evidence="8">
    <location>
        <begin position="95"/>
        <end position="113"/>
    </location>
</feature>
<dbReference type="AlphaFoldDB" id="G0AA38"/>
<keyword evidence="10" id="KW-1185">Reference proteome</keyword>
<accession>G0AA38</accession>
<name>G0AA38_COLFT</name>
<dbReference type="InterPro" id="IPR052017">
    <property type="entry name" value="TSUP"/>
</dbReference>
<dbReference type="PANTHER" id="PTHR30269:SF32">
    <property type="entry name" value="MEMBRANE TRANSPORTER PROTEIN-RELATED"/>
    <property type="match status" value="1"/>
</dbReference>
<evidence type="ECO:0000313" key="10">
    <source>
        <dbReference type="Proteomes" id="UP000008392"/>
    </source>
</evidence>
<evidence type="ECO:0000256" key="8">
    <source>
        <dbReference type="RuleBase" id="RU363041"/>
    </source>
</evidence>
<reference evidence="9 10" key="5">
    <citation type="journal article" date="2011" name="ISME J.">
        <title>Dual transcriptional profiling of a bacterial/fungal confrontation: Collimonas fungivorans versus Aspergillus niger.</title>
        <authorList>
            <person name="Mela F."/>
            <person name="Fritsche K."/>
            <person name="de Boer W."/>
            <person name="van Veen J.A."/>
            <person name="de Graaff L.H."/>
            <person name="van den Berg M."/>
            <person name="Leveau J.H."/>
        </authorList>
    </citation>
    <scope>NUCLEOTIDE SEQUENCE [LARGE SCALE GENOMIC DNA]</scope>
    <source>
        <strain evidence="9 10">Ter331</strain>
    </source>
</reference>
<reference evidence="9 10" key="4">
    <citation type="journal article" date="2010" name="Environ. Microbiol.">
        <title>The bacterial genus Collimonas: mycophagy, weathering and other adaptive solutions to life in oligotrophic soil environments.</title>
        <authorList>
            <person name="Leveau J.H."/>
            <person name="Uroz S."/>
            <person name="de Boer W."/>
        </authorList>
    </citation>
    <scope>NUCLEOTIDE SEQUENCE [LARGE SCALE GENOMIC DNA]</scope>
    <source>
        <strain evidence="9 10">Ter331</strain>
    </source>
</reference>
<evidence type="ECO:0000256" key="3">
    <source>
        <dbReference type="ARBA" id="ARBA00022448"/>
    </source>
</evidence>
<keyword evidence="7 8" id="KW-0472">Membrane</keyword>
<evidence type="ECO:0000256" key="1">
    <source>
        <dbReference type="ARBA" id="ARBA00004651"/>
    </source>
</evidence>
<evidence type="ECO:0000256" key="4">
    <source>
        <dbReference type="ARBA" id="ARBA00022475"/>
    </source>
</evidence>
<evidence type="ECO:0000256" key="5">
    <source>
        <dbReference type="ARBA" id="ARBA00022692"/>
    </source>
</evidence>
<dbReference type="EMBL" id="CP002745">
    <property type="protein sequence ID" value="AEK62972.1"/>
    <property type="molecule type" value="Genomic_DNA"/>
</dbReference>
<dbReference type="HOGENOM" id="CLU_054750_7_1_4"/>
<sequence length="268" mass="28435">MCRGLGSRKMQLILFEMPAMFHYDLPRLSAILLTFFIAGTVKGVTGMGLPTIAMGLLGITMPPVAAATLLILPSFVTNLWQLLAGPGFLALARRLWTMMAGIAVGTIAGAWLMTNDSGGWTAIALGVVLVVYALFGLAARQLSVPTRAERPASPLVGLVTGLITGGTGVFVIPAVPYIQALGLDKEDLVQALGLSFTVSTIALAIGLQRQGAFELGDIGTSSLAVLPALLGMWLGQHVRRRVSPATFRRWFFICLIVLGLQLVLRPII</sequence>
<keyword evidence="3" id="KW-0813">Transport</keyword>
<dbReference type="GO" id="GO:0005886">
    <property type="term" value="C:plasma membrane"/>
    <property type="evidence" value="ECO:0007669"/>
    <property type="project" value="UniProtKB-SubCell"/>
</dbReference>
<feature type="transmembrane region" description="Helical" evidence="8">
    <location>
        <begin position="119"/>
        <end position="139"/>
    </location>
</feature>
<dbReference type="eggNOG" id="COG0730">
    <property type="taxonomic scope" value="Bacteria"/>
</dbReference>
<feature type="transmembrane region" description="Helical" evidence="8">
    <location>
        <begin position="59"/>
        <end position="83"/>
    </location>
</feature>
<comment type="similarity">
    <text evidence="2 8">Belongs to the 4-toluene sulfonate uptake permease (TSUP) (TC 2.A.102) family.</text>
</comment>
<dbReference type="Proteomes" id="UP000008392">
    <property type="component" value="Chromosome"/>
</dbReference>
<reference evidence="9 10" key="2">
    <citation type="journal article" date="2006" name="J. Microbiol. Methods">
        <title>Genomic flank-sequencing of plasposon insertion sites for rapid identification of functional genes.</title>
        <authorList>
            <person name="Leveau J.H."/>
            <person name="Gerards S."/>
            <person name="Fritsche K."/>
            <person name="Zondag G."/>
            <person name="van Veen J.A."/>
        </authorList>
    </citation>
    <scope>NUCLEOTIDE SEQUENCE [LARGE SCALE GENOMIC DNA]</scope>
    <source>
        <strain evidence="9 10">Ter331</strain>
    </source>
</reference>
<evidence type="ECO:0000313" key="9">
    <source>
        <dbReference type="EMBL" id="AEK62972.1"/>
    </source>
</evidence>
<organism evidence="9 10">
    <name type="scientific">Collimonas fungivorans (strain Ter331)</name>
    <dbReference type="NCBI Taxonomy" id="1005048"/>
    <lineage>
        <taxon>Bacteria</taxon>
        <taxon>Pseudomonadati</taxon>
        <taxon>Pseudomonadota</taxon>
        <taxon>Betaproteobacteria</taxon>
        <taxon>Burkholderiales</taxon>
        <taxon>Oxalobacteraceae</taxon>
        <taxon>Collimonas</taxon>
    </lineage>
</organism>
<dbReference type="Pfam" id="PF01925">
    <property type="entry name" value="TauE"/>
    <property type="match status" value="1"/>
</dbReference>
<keyword evidence="4 8" id="KW-1003">Cell membrane</keyword>
<keyword evidence="6 8" id="KW-1133">Transmembrane helix</keyword>
<proteinExistence type="inferred from homology"/>
<evidence type="ECO:0000256" key="6">
    <source>
        <dbReference type="ARBA" id="ARBA00022989"/>
    </source>
</evidence>
<feature type="transmembrane region" description="Helical" evidence="8">
    <location>
        <begin position="218"/>
        <end position="235"/>
    </location>
</feature>
<dbReference type="PANTHER" id="PTHR30269">
    <property type="entry name" value="TRANSMEMBRANE PROTEIN YFCA"/>
    <property type="match status" value="1"/>
</dbReference>
<reference evidence="9 10" key="3">
    <citation type="journal article" date="2008" name="FEMS Microbiol. Ecol.">
        <title>Identification and characterization of genes underlying chitinolysis in Collimonas fungivorans Ter331.</title>
        <authorList>
            <person name="Fritsche K."/>
            <person name="de Boer W."/>
            <person name="Gerards S."/>
            <person name="van den Berg M."/>
            <person name="van Veen J.A."/>
            <person name="Leveau J.H."/>
        </authorList>
    </citation>
    <scope>NUCLEOTIDE SEQUENCE [LARGE SCALE GENOMIC DNA]</scope>
    <source>
        <strain evidence="9 10">Ter331</strain>
    </source>
</reference>
<dbReference type="InterPro" id="IPR002781">
    <property type="entry name" value="TM_pro_TauE-like"/>
</dbReference>
<dbReference type="KEGG" id="cfu:CFU_3147"/>
<feature type="transmembrane region" description="Helical" evidence="8">
    <location>
        <begin position="188"/>
        <end position="206"/>
    </location>
</feature>